<dbReference type="EMBL" id="MU865358">
    <property type="protein sequence ID" value="KAK4225841.1"/>
    <property type="molecule type" value="Genomic_DNA"/>
</dbReference>
<name>A0AAN7GSC7_9PEZI</name>
<keyword evidence="3" id="KW-1185">Reference proteome</keyword>
<protein>
    <submittedName>
        <fullName evidence="2">Uncharacterized protein</fullName>
    </submittedName>
</protein>
<comment type="caution">
    <text evidence="2">The sequence shown here is derived from an EMBL/GenBank/DDBJ whole genome shotgun (WGS) entry which is preliminary data.</text>
</comment>
<dbReference type="Proteomes" id="UP001301958">
    <property type="component" value="Unassembled WGS sequence"/>
</dbReference>
<sequence>MRTTFSALFSLLLFLPSLATSNEVTKDFVGLGQIHVLNSDSFFSASPENRIGCINEQGLLTIDDCAVFSRLDAPPHTLSSARGDCSFRNTRMPNNKDSWYGKNSYAWSCGRELTDETGESYYTVNGFRYPFVCNGNINCFYDIPRVPTVEETVQPVWQYFWGGEQPGITPGHMQVLWLWVPVAKDAVEV</sequence>
<evidence type="ECO:0000313" key="2">
    <source>
        <dbReference type="EMBL" id="KAK4225841.1"/>
    </source>
</evidence>
<organism evidence="2 3">
    <name type="scientific">Podospora fimiseda</name>
    <dbReference type="NCBI Taxonomy" id="252190"/>
    <lineage>
        <taxon>Eukaryota</taxon>
        <taxon>Fungi</taxon>
        <taxon>Dikarya</taxon>
        <taxon>Ascomycota</taxon>
        <taxon>Pezizomycotina</taxon>
        <taxon>Sordariomycetes</taxon>
        <taxon>Sordariomycetidae</taxon>
        <taxon>Sordariales</taxon>
        <taxon>Podosporaceae</taxon>
        <taxon>Podospora</taxon>
    </lineage>
</organism>
<accession>A0AAN7GSC7</accession>
<dbReference type="AlphaFoldDB" id="A0AAN7GSC7"/>
<evidence type="ECO:0000313" key="3">
    <source>
        <dbReference type="Proteomes" id="UP001301958"/>
    </source>
</evidence>
<feature type="signal peptide" evidence="1">
    <location>
        <begin position="1"/>
        <end position="21"/>
    </location>
</feature>
<reference evidence="2" key="1">
    <citation type="journal article" date="2023" name="Mol. Phylogenet. Evol.">
        <title>Genome-scale phylogeny and comparative genomics of the fungal order Sordariales.</title>
        <authorList>
            <person name="Hensen N."/>
            <person name="Bonometti L."/>
            <person name="Westerberg I."/>
            <person name="Brannstrom I.O."/>
            <person name="Guillou S."/>
            <person name="Cros-Aarteil S."/>
            <person name="Calhoun S."/>
            <person name="Haridas S."/>
            <person name="Kuo A."/>
            <person name="Mondo S."/>
            <person name="Pangilinan J."/>
            <person name="Riley R."/>
            <person name="LaButti K."/>
            <person name="Andreopoulos B."/>
            <person name="Lipzen A."/>
            <person name="Chen C."/>
            <person name="Yan M."/>
            <person name="Daum C."/>
            <person name="Ng V."/>
            <person name="Clum A."/>
            <person name="Steindorff A."/>
            <person name="Ohm R.A."/>
            <person name="Martin F."/>
            <person name="Silar P."/>
            <person name="Natvig D.O."/>
            <person name="Lalanne C."/>
            <person name="Gautier V."/>
            <person name="Ament-Velasquez S.L."/>
            <person name="Kruys A."/>
            <person name="Hutchinson M.I."/>
            <person name="Powell A.J."/>
            <person name="Barry K."/>
            <person name="Miller A.N."/>
            <person name="Grigoriev I.V."/>
            <person name="Debuchy R."/>
            <person name="Gladieux P."/>
            <person name="Hiltunen Thoren M."/>
            <person name="Johannesson H."/>
        </authorList>
    </citation>
    <scope>NUCLEOTIDE SEQUENCE</scope>
    <source>
        <strain evidence="2">CBS 990.96</strain>
    </source>
</reference>
<keyword evidence="1" id="KW-0732">Signal</keyword>
<reference evidence="2" key="2">
    <citation type="submission" date="2023-05" db="EMBL/GenBank/DDBJ databases">
        <authorList>
            <consortium name="Lawrence Berkeley National Laboratory"/>
            <person name="Steindorff A."/>
            <person name="Hensen N."/>
            <person name="Bonometti L."/>
            <person name="Westerberg I."/>
            <person name="Brannstrom I.O."/>
            <person name="Guillou S."/>
            <person name="Cros-Aarteil S."/>
            <person name="Calhoun S."/>
            <person name="Haridas S."/>
            <person name="Kuo A."/>
            <person name="Mondo S."/>
            <person name="Pangilinan J."/>
            <person name="Riley R."/>
            <person name="Labutti K."/>
            <person name="Andreopoulos B."/>
            <person name="Lipzen A."/>
            <person name="Chen C."/>
            <person name="Yanf M."/>
            <person name="Daum C."/>
            <person name="Ng V."/>
            <person name="Clum A."/>
            <person name="Ohm R."/>
            <person name="Martin F."/>
            <person name="Silar P."/>
            <person name="Natvig D."/>
            <person name="Lalanne C."/>
            <person name="Gautier V."/>
            <person name="Ament-Velasquez S.L."/>
            <person name="Kruys A."/>
            <person name="Hutchinson M.I."/>
            <person name="Powell A.J."/>
            <person name="Barry K."/>
            <person name="Miller A.N."/>
            <person name="Grigoriev I.V."/>
            <person name="Debuchy R."/>
            <person name="Gladieux P."/>
            <person name="Thoren M.H."/>
            <person name="Johannesson H."/>
        </authorList>
    </citation>
    <scope>NUCLEOTIDE SEQUENCE</scope>
    <source>
        <strain evidence="2">CBS 990.96</strain>
    </source>
</reference>
<feature type="chain" id="PRO_5042997473" evidence="1">
    <location>
        <begin position="22"/>
        <end position="189"/>
    </location>
</feature>
<gene>
    <name evidence="2" type="ORF">QBC38DRAFT_420439</name>
</gene>
<proteinExistence type="predicted"/>
<evidence type="ECO:0000256" key="1">
    <source>
        <dbReference type="SAM" id="SignalP"/>
    </source>
</evidence>